<dbReference type="Pfam" id="PF01330">
    <property type="entry name" value="RuvA_N"/>
    <property type="match status" value="1"/>
</dbReference>
<dbReference type="GO" id="GO:0000400">
    <property type="term" value="F:four-way junction DNA binding"/>
    <property type="evidence" value="ECO:0007669"/>
    <property type="project" value="UniProtKB-UniRule"/>
</dbReference>
<dbReference type="Gene3D" id="1.10.150.20">
    <property type="entry name" value="5' to 3' exonuclease, C-terminal subdomain"/>
    <property type="match status" value="1"/>
</dbReference>
<evidence type="ECO:0000256" key="5">
    <source>
        <dbReference type="ARBA" id="ARBA00023204"/>
    </source>
</evidence>
<dbReference type="SUPFAM" id="SSF50249">
    <property type="entry name" value="Nucleic acid-binding proteins"/>
    <property type="match status" value="1"/>
</dbReference>
<dbReference type="SUPFAM" id="SSF46929">
    <property type="entry name" value="DNA helicase RuvA subunit, C-terminal domain"/>
    <property type="match status" value="1"/>
</dbReference>
<dbReference type="CDD" id="cd14332">
    <property type="entry name" value="UBA_RuvA_C"/>
    <property type="match status" value="1"/>
</dbReference>
<dbReference type="Pfam" id="PF14520">
    <property type="entry name" value="HHH_5"/>
    <property type="match status" value="1"/>
</dbReference>
<protein>
    <recommendedName>
        <fullName evidence="6">Holliday junction branch migration complex subunit RuvA</fullName>
    </recommendedName>
</protein>
<dbReference type="AlphaFoldDB" id="A0A174RRM4"/>
<evidence type="ECO:0000256" key="2">
    <source>
        <dbReference type="ARBA" id="ARBA00022763"/>
    </source>
</evidence>
<dbReference type="GO" id="GO:0005737">
    <property type="term" value="C:cytoplasm"/>
    <property type="evidence" value="ECO:0007669"/>
    <property type="project" value="UniProtKB-SubCell"/>
</dbReference>
<dbReference type="RefSeq" id="WP_055283816.1">
    <property type="nucleotide sequence ID" value="NZ_CABMEZ010000002.1"/>
</dbReference>
<organism evidence="8 10">
    <name type="scientific">Dorea longicatena</name>
    <dbReference type="NCBI Taxonomy" id="88431"/>
    <lineage>
        <taxon>Bacteria</taxon>
        <taxon>Bacillati</taxon>
        <taxon>Bacillota</taxon>
        <taxon>Clostridia</taxon>
        <taxon>Lachnospirales</taxon>
        <taxon>Lachnospiraceae</taxon>
        <taxon>Dorea</taxon>
    </lineage>
</organism>
<dbReference type="InterPro" id="IPR003583">
    <property type="entry name" value="Hlx-hairpin-Hlx_DNA-bd_motif"/>
</dbReference>
<comment type="subunit">
    <text evidence="6">Homotetramer. Forms an RuvA(8)-RuvB(12)-Holliday junction (HJ) complex. HJ DNA is sandwiched between 2 RuvA tetramers; dsDNA enters through RuvA and exits via RuvB. An RuvB hexamer assembles on each DNA strand where it exits the tetramer. Each RuvB hexamer is contacted by two RuvA subunits (via domain III) on 2 adjacent RuvB subunits; this complex drives branch migration. In the full resolvosome a probable DNA-RuvA(4)-RuvB(12)-RuvC(2) complex forms which resolves the HJ.</text>
</comment>
<dbReference type="Gene3D" id="2.40.50.140">
    <property type="entry name" value="Nucleic acid-binding proteins"/>
    <property type="match status" value="1"/>
</dbReference>
<keyword evidence="5 6" id="KW-0234">DNA repair</keyword>
<evidence type="ECO:0000256" key="1">
    <source>
        <dbReference type="ARBA" id="ARBA00022490"/>
    </source>
</evidence>
<accession>A0A174RRM4</accession>
<dbReference type="HAMAP" id="MF_00031">
    <property type="entry name" value="DNA_HJ_migration_RuvA"/>
    <property type="match status" value="1"/>
</dbReference>
<dbReference type="InterPro" id="IPR013849">
    <property type="entry name" value="DNA_helicase_Holl-junc_RuvA_I"/>
</dbReference>
<evidence type="ECO:0000313" key="8">
    <source>
        <dbReference type="EMBL" id="CUP86806.1"/>
    </source>
</evidence>
<dbReference type="InterPro" id="IPR010994">
    <property type="entry name" value="RuvA_2-like"/>
</dbReference>
<dbReference type="InterPro" id="IPR000085">
    <property type="entry name" value="RuvA"/>
</dbReference>
<dbReference type="GO" id="GO:0005524">
    <property type="term" value="F:ATP binding"/>
    <property type="evidence" value="ECO:0007669"/>
    <property type="project" value="InterPro"/>
</dbReference>
<dbReference type="GO" id="GO:0016787">
    <property type="term" value="F:hydrolase activity"/>
    <property type="evidence" value="ECO:0007669"/>
    <property type="project" value="UniProtKB-KW"/>
</dbReference>
<reference evidence="9 11" key="2">
    <citation type="submission" date="2018-08" db="EMBL/GenBank/DDBJ databases">
        <title>A genome reference for cultivated species of the human gut microbiota.</title>
        <authorList>
            <person name="Zou Y."/>
            <person name="Xue W."/>
            <person name="Luo G."/>
        </authorList>
    </citation>
    <scope>NUCLEOTIDE SEQUENCE [LARGE SCALE GENOMIC DNA]</scope>
    <source>
        <strain evidence="9 11">OM02-16</strain>
    </source>
</reference>
<dbReference type="SUPFAM" id="SSF47781">
    <property type="entry name" value="RuvA domain 2-like"/>
    <property type="match status" value="1"/>
</dbReference>
<dbReference type="GO" id="GO:0048476">
    <property type="term" value="C:Holliday junction resolvase complex"/>
    <property type="evidence" value="ECO:0007669"/>
    <property type="project" value="UniProtKB-UniRule"/>
</dbReference>
<evidence type="ECO:0000313" key="10">
    <source>
        <dbReference type="Proteomes" id="UP000095485"/>
    </source>
</evidence>
<dbReference type="Gene3D" id="1.10.8.10">
    <property type="entry name" value="DNA helicase RuvA subunit, C-terminal domain"/>
    <property type="match status" value="1"/>
</dbReference>
<comment type="subcellular location">
    <subcellularLocation>
        <location evidence="6">Cytoplasm</location>
    </subcellularLocation>
</comment>
<dbReference type="EMBL" id="QSVN01000002">
    <property type="protein sequence ID" value="RGO34421.1"/>
    <property type="molecule type" value="Genomic_DNA"/>
</dbReference>
<keyword evidence="8" id="KW-0347">Helicase</keyword>
<keyword evidence="8" id="KW-0067">ATP-binding</keyword>
<dbReference type="GO" id="GO:0009378">
    <property type="term" value="F:four-way junction helicase activity"/>
    <property type="evidence" value="ECO:0007669"/>
    <property type="project" value="InterPro"/>
</dbReference>
<sequence>MITYIRGILEGMEEDKVIVDVGGVGYGIYMAGTAMGRLPALGKEVKIHTYLHVKEDLMQLYGFLTRDELRVFRLLIGVSGIGPKGGLGILSALGPDDLRFAVASNDVKAIQAAPGIGKKTAEKLILELKDKLKLEDALENTVNAVQNTADTSAGMANEMTGEAVQALVALGYGNTEALKAVRQVEITEEMSVEDVLRQSLKYML</sequence>
<dbReference type="GO" id="GO:0006310">
    <property type="term" value="P:DNA recombination"/>
    <property type="evidence" value="ECO:0007669"/>
    <property type="project" value="UniProtKB-UniRule"/>
</dbReference>
<comment type="similarity">
    <text evidence="6">Belongs to the RuvA family.</text>
</comment>
<gene>
    <name evidence="6 8" type="primary">ruvA</name>
    <name evidence="9" type="ORF">DXB16_02700</name>
    <name evidence="8" type="ORF">ERS852526_02164</name>
</gene>
<keyword evidence="8" id="KW-0547">Nucleotide-binding</keyword>
<feature type="region of interest" description="Domain III" evidence="6">
    <location>
        <begin position="152"/>
        <end position="204"/>
    </location>
</feature>
<evidence type="ECO:0000256" key="3">
    <source>
        <dbReference type="ARBA" id="ARBA00023125"/>
    </source>
</evidence>
<evidence type="ECO:0000313" key="9">
    <source>
        <dbReference type="EMBL" id="RGO34421.1"/>
    </source>
</evidence>
<comment type="caution">
    <text evidence="6">Lacks conserved residue(s) required for the propagation of feature annotation.</text>
</comment>
<keyword evidence="3 6" id="KW-0238">DNA-binding</keyword>
<dbReference type="STRING" id="88431.ERS852423_02878"/>
<keyword evidence="8" id="KW-0378">Hydrolase</keyword>
<feature type="domain" description="Helix-hairpin-helix DNA-binding motif class 1" evidence="7">
    <location>
        <begin position="108"/>
        <end position="127"/>
    </location>
</feature>
<evidence type="ECO:0000313" key="11">
    <source>
        <dbReference type="Proteomes" id="UP000261285"/>
    </source>
</evidence>
<keyword evidence="2 6" id="KW-0227">DNA damage</keyword>
<dbReference type="InterPro" id="IPR012340">
    <property type="entry name" value="NA-bd_OB-fold"/>
</dbReference>
<comment type="domain">
    <text evidence="6">Has three domains with a flexible linker between the domains II and III and assumes an 'L' shape. Domain III is highly mobile and contacts RuvB.</text>
</comment>
<dbReference type="OrthoDB" id="5293449at2"/>
<dbReference type="Proteomes" id="UP000261285">
    <property type="component" value="Unassembled WGS sequence"/>
</dbReference>
<keyword evidence="1 6" id="KW-0963">Cytoplasm</keyword>
<dbReference type="GeneID" id="96229445"/>
<dbReference type="InterPro" id="IPR036267">
    <property type="entry name" value="RuvA_C_sf"/>
</dbReference>
<proteinExistence type="inferred from homology"/>
<dbReference type="GO" id="GO:0009379">
    <property type="term" value="C:Holliday junction helicase complex"/>
    <property type="evidence" value="ECO:0007669"/>
    <property type="project" value="InterPro"/>
</dbReference>
<dbReference type="Proteomes" id="UP000095485">
    <property type="component" value="Unassembled WGS sequence"/>
</dbReference>
<evidence type="ECO:0000256" key="6">
    <source>
        <dbReference type="HAMAP-Rule" id="MF_00031"/>
    </source>
</evidence>
<feature type="domain" description="Helix-hairpin-helix DNA-binding motif class 1" evidence="7">
    <location>
        <begin position="73"/>
        <end position="92"/>
    </location>
</feature>
<feature type="region of interest" description="Domain I" evidence="6">
    <location>
        <begin position="1"/>
        <end position="64"/>
    </location>
</feature>
<comment type="function">
    <text evidence="6">The RuvA-RuvB-RuvC complex processes Holliday junction (HJ) DNA during genetic recombination and DNA repair, while the RuvA-RuvB complex plays an important role in the rescue of blocked DNA replication forks via replication fork reversal (RFR). RuvA specifically binds to HJ cruciform DNA, conferring on it an open structure. The RuvB hexamer acts as an ATP-dependent pump, pulling dsDNA into and through the RuvAB complex. HJ branch migration allows RuvC to scan DNA until it finds its consensus sequence, where it cleaves and resolves the cruciform DNA.</text>
</comment>
<dbReference type="Pfam" id="PF07499">
    <property type="entry name" value="RuvA_C"/>
    <property type="match status" value="1"/>
</dbReference>
<dbReference type="GO" id="GO:0006281">
    <property type="term" value="P:DNA repair"/>
    <property type="evidence" value="ECO:0007669"/>
    <property type="project" value="UniProtKB-UniRule"/>
</dbReference>
<reference evidence="8 10" key="1">
    <citation type="submission" date="2015-09" db="EMBL/GenBank/DDBJ databases">
        <authorList>
            <consortium name="Pathogen Informatics"/>
        </authorList>
    </citation>
    <scope>NUCLEOTIDE SEQUENCE [LARGE SCALE GENOMIC DNA]</scope>
    <source>
        <strain evidence="8 10">2789STDY5834914</strain>
    </source>
</reference>
<name>A0A174RRM4_9FIRM</name>
<dbReference type="NCBIfam" id="TIGR00084">
    <property type="entry name" value="ruvA"/>
    <property type="match status" value="1"/>
</dbReference>
<feature type="region of interest" description="Domain II" evidence="6">
    <location>
        <begin position="65"/>
        <end position="142"/>
    </location>
</feature>
<dbReference type="SMART" id="SM00278">
    <property type="entry name" value="HhH1"/>
    <property type="match status" value="2"/>
</dbReference>
<evidence type="ECO:0000256" key="4">
    <source>
        <dbReference type="ARBA" id="ARBA00023172"/>
    </source>
</evidence>
<keyword evidence="4 6" id="KW-0233">DNA recombination</keyword>
<evidence type="ECO:0000259" key="7">
    <source>
        <dbReference type="SMART" id="SM00278"/>
    </source>
</evidence>
<dbReference type="EMBL" id="CZAY01000016">
    <property type="protein sequence ID" value="CUP86806.1"/>
    <property type="molecule type" value="Genomic_DNA"/>
</dbReference>
<dbReference type="InterPro" id="IPR011114">
    <property type="entry name" value="RuvA_C"/>
</dbReference>